<accession>A0A833TX52</accession>
<dbReference type="InterPro" id="IPR009677">
    <property type="entry name" value="DUF1266"/>
</dbReference>
<comment type="caution">
    <text evidence="3">The sequence shown here is derived from an EMBL/GenBank/DDBJ whole genome shotgun (WGS) entry which is preliminary data.</text>
</comment>
<gene>
    <name evidence="3" type="ORF">GAK29_02550</name>
</gene>
<sequence>MLLRKEMAFESRHMQHCLGQFSNLIDLKDGYGEHYVTQKEFGLFRYFSLRDTANKPHVTISLEWDGEEWCIEQIKGKQNQVPVQKYADDVLVFLNYIQPKNNQNTDCSNLGVLYRPELLEFQQSVETTQSITNSLFQAPQPAYFYFYELEDPLTVEGIVMHNPDLMELCTQQSPVLQWMMLATNKEESIQNPQNRLIQHVMQFNQTDFDQRKLNIPLKFEKKKGLPLIFHLILLPFYLVFLLLSLLSQIPLVGWFFKILVFVFAIPAMPFLKSNADQRKKWALATGDLIYLRNKISCDDIDTLALDDFKNNEAKFRTHLDQLLKLEQNSQIERLQKIEIFLKEYFYVGDLYGWYDLNQQARPYYRDVLVYAHIQKIIMMRLLHQFDFVQEDEAWQYILVSAQIIQDCSSWEEMGQYYAQGREIDLILRHSDYINYDKSARHEVSRYLEKSSCNWKSLDWNLPLLPELADLNVQPFELDSSKTSATFSVGASS</sequence>
<name>A0A833TX52_ACIBZ</name>
<protein>
    <recommendedName>
        <fullName evidence="2">DUF1266 domain-containing protein</fullName>
    </recommendedName>
</protein>
<reference evidence="4" key="1">
    <citation type="journal article" date="2020" name="MBio">
        <title>Horizontal gene transfer to a defensive symbiont with a reduced genome amongst a multipartite beetle microbiome.</title>
        <authorList>
            <person name="Waterworth S.C."/>
            <person name="Florez L.V."/>
            <person name="Rees E.R."/>
            <person name="Hertweck C."/>
            <person name="Kaltenpoth M."/>
            <person name="Kwan J.C."/>
        </authorList>
    </citation>
    <scope>NUCLEOTIDE SEQUENCE [LARGE SCALE GENOMIC DNA]</scope>
</reference>
<organism evidence="3 4">
    <name type="scientific">Acinetobacter bereziniae</name>
    <name type="common">Acinetobacter genomosp. 10</name>
    <dbReference type="NCBI Taxonomy" id="106648"/>
    <lineage>
        <taxon>Bacteria</taxon>
        <taxon>Pseudomonadati</taxon>
        <taxon>Pseudomonadota</taxon>
        <taxon>Gammaproteobacteria</taxon>
        <taxon>Moraxellales</taxon>
        <taxon>Moraxellaceae</taxon>
        <taxon>Acinetobacter</taxon>
    </lineage>
</organism>
<keyword evidence="1" id="KW-0472">Membrane</keyword>
<evidence type="ECO:0000256" key="1">
    <source>
        <dbReference type="SAM" id="Phobius"/>
    </source>
</evidence>
<proteinExistence type="predicted"/>
<dbReference type="AlphaFoldDB" id="A0A833TX52"/>
<evidence type="ECO:0000259" key="2">
    <source>
        <dbReference type="Pfam" id="PF06889"/>
    </source>
</evidence>
<keyword evidence="1" id="KW-1133">Transmembrane helix</keyword>
<feature type="transmembrane region" description="Helical" evidence="1">
    <location>
        <begin position="227"/>
        <end position="246"/>
    </location>
</feature>
<evidence type="ECO:0000313" key="3">
    <source>
        <dbReference type="EMBL" id="KAF1024452.1"/>
    </source>
</evidence>
<feature type="domain" description="DUF1266" evidence="2">
    <location>
        <begin position="374"/>
        <end position="459"/>
    </location>
</feature>
<dbReference type="Pfam" id="PF06889">
    <property type="entry name" value="DUF1266"/>
    <property type="match status" value="1"/>
</dbReference>
<dbReference type="EMBL" id="WNDP01000061">
    <property type="protein sequence ID" value="KAF1024452.1"/>
    <property type="molecule type" value="Genomic_DNA"/>
</dbReference>
<keyword evidence="1" id="KW-0812">Transmembrane</keyword>
<evidence type="ECO:0000313" key="4">
    <source>
        <dbReference type="Proteomes" id="UP000490535"/>
    </source>
</evidence>
<feature type="transmembrane region" description="Helical" evidence="1">
    <location>
        <begin position="252"/>
        <end position="271"/>
    </location>
</feature>
<dbReference type="Proteomes" id="UP000490535">
    <property type="component" value="Unassembled WGS sequence"/>
</dbReference>